<gene>
    <name evidence="1" type="ORF">CZ787_04695</name>
</gene>
<dbReference type="EMBL" id="FUKM01000017">
    <property type="protein sequence ID" value="SJN10921.1"/>
    <property type="molecule type" value="Genomic_DNA"/>
</dbReference>
<name>A0A1R4HTM5_9GAMM</name>
<dbReference type="AlphaFoldDB" id="A0A1R4HTM5"/>
<accession>A0A1R4HTM5</accession>
<comment type="caution">
    <text evidence="1">The sequence shown here is derived from an EMBL/GenBank/DDBJ whole genome shotgun (WGS) entry which is preliminary data.</text>
</comment>
<protein>
    <submittedName>
        <fullName evidence="1">Uncharacterized protein</fullName>
    </submittedName>
</protein>
<organism evidence="1 2">
    <name type="scientific">Halomonas citrativorans</name>
    <dbReference type="NCBI Taxonomy" id="2742612"/>
    <lineage>
        <taxon>Bacteria</taxon>
        <taxon>Pseudomonadati</taxon>
        <taxon>Pseudomonadota</taxon>
        <taxon>Gammaproteobacteria</taxon>
        <taxon>Oceanospirillales</taxon>
        <taxon>Halomonadaceae</taxon>
        <taxon>Halomonas</taxon>
    </lineage>
</organism>
<sequence>MAGCGVAARMAFYHALWHLLLLKDASSGQPAEGSIAQ</sequence>
<evidence type="ECO:0000313" key="2">
    <source>
        <dbReference type="Proteomes" id="UP000196331"/>
    </source>
</evidence>
<reference evidence="1 2" key="1">
    <citation type="submission" date="2017-02" db="EMBL/GenBank/DDBJ databases">
        <authorList>
            <person name="Dridi B."/>
        </authorList>
    </citation>
    <scope>NUCLEOTIDE SEQUENCE [LARGE SCALE GENOMIC DNA]</scope>
    <source>
        <strain evidence="1 2">JB380</strain>
    </source>
</reference>
<evidence type="ECO:0000313" key="1">
    <source>
        <dbReference type="EMBL" id="SJN10921.1"/>
    </source>
</evidence>
<proteinExistence type="predicted"/>
<dbReference type="Proteomes" id="UP000196331">
    <property type="component" value="Unassembled WGS sequence"/>
</dbReference>